<gene>
    <name evidence="1" type="ORF">PPENT_87.1.T0520103</name>
</gene>
<proteinExistence type="predicted"/>
<dbReference type="Proteomes" id="UP000689195">
    <property type="component" value="Unassembled WGS sequence"/>
</dbReference>
<keyword evidence="2" id="KW-1185">Reference proteome</keyword>
<accession>A0A8S1V0H2</accession>
<dbReference type="EMBL" id="CAJJDO010000052">
    <property type="protein sequence ID" value="CAD8170027.1"/>
    <property type="molecule type" value="Genomic_DNA"/>
</dbReference>
<organism evidence="1 2">
    <name type="scientific">Paramecium pentaurelia</name>
    <dbReference type="NCBI Taxonomy" id="43138"/>
    <lineage>
        <taxon>Eukaryota</taxon>
        <taxon>Sar</taxon>
        <taxon>Alveolata</taxon>
        <taxon>Ciliophora</taxon>
        <taxon>Intramacronucleata</taxon>
        <taxon>Oligohymenophorea</taxon>
        <taxon>Peniculida</taxon>
        <taxon>Parameciidae</taxon>
        <taxon>Paramecium</taxon>
    </lineage>
</organism>
<comment type="caution">
    <text evidence="1">The sequence shown here is derived from an EMBL/GenBank/DDBJ whole genome shotgun (WGS) entry which is preliminary data.</text>
</comment>
<dbReference type="AlphaFoldDB" id="A0A8S1V0H2"/>
<reference evidence="1" key="1">
    <citation type="submission" date="2021-01" db="EMBL/GenBank/DDBJ databases">
        <authorList>
            <consortium name="Genoscope - CEA"/>
            <person name="William W."/>
        </authorList>
    </citation>
    <scope>NUCLEOTIDE SEQUENCE</scope>
</reference>
<evidence type="ECO:0000313" key="2">
    <source>
        <dbReference type="Proteomes" id="UP000689195"/>
    </source>
</evidence>
<protein>
    <submittedName>
        <fullName evidence="1">Uncharacterized protein</fullName>
    </submittedName>
</protein>
<sequence length="74" mass="8964">MLCIIIQTKQQNDQEINTANYYLKEFIFQYFKDQMNRRHRFDPIYQHSVILKNGQGNINIKINLKILTLNDDVF</sequence>
<evidence type="ECO:0000313" key="1">
    <source>
        <dbReference type="EMBL" id="CAD8170027.1"/>
    </source>
</evidence>
<name>A0A8S1V0H2_9CILI</name>